<name>A0A2U3Z3R8_LEPWE</name>
<protein>
    <submittedName>
        <fullName evidence="3">Uncharacterized protein C16orf96 homolog</fullName>
    </submittedName>
</protein>
<keyword evidence="2" id="KW-1185">Reference proteome</keyword>
<dbReference type="PANTHER" id="PTHR47080">
    <property type="entry name" value="CHROMOSOME 16 OPEN READING FRAME 96"/>
    <property type="match status" value="1"/>
</dbReference>
<dbReference type="InterPro" id="IPR032013">
    <property type="entry name" value="DUF4795"/>
</dbReference>
<sequence>MSFSLTFSELVNIAIPQCGVVNFKALHLLLQGILEHIHMAELKKVLSGDEDFLQTSPVVFMPREADAQPVLSPMKRLSNVFDHVVSRIDKMESQLAVLQDLPSTSQLLEGSQGRGQPAQDLWHLIKLRKMVEGNEEATAKIVHTQIKNLEMHKVDKSVMEQELKEKADRSTLASKASRADLETVVTELNEMIQGMLFRVVTHEDDWKKALEQLSKDLSTKLVHSDLNGLKKDMDEIWKVLRKLLIEGLRFDPDSAAGFRKKLFERVKCISCDRPVELMTGPPLITIRKAHLLSRLRPASANTYEYLQQQQLREHRRLQQLRDLGDQHSSLDSLGSQKDWGDGPGNFANLKFNSYDLSTLYPYGDPEVLDYDTAEVDILGVDGILYKGRMTNQDGARPLTSVEKEMTEVGKPQRRAWEEQVSGSGVEFGF</sequence>
<accession>A0A2U3Z3R8</accession>
<organism evidence="2 3">
    <name type="scientific">Leptonychotes weddellii</name>
    <name type="common">Weddell seal</name>
    <name type="synonym">Otaria weddellii</name>
    <dbReference type="NCBI Taxonomy" id="9713"/>
    <lineage>
        <taxon>Eukaryota</taxon>
        <taxon>Metazoa</taxon>
        <taxon>Chordata</taxon>
        <taxon>Craniata</taxon>
        <taxon>Vertebrata</taxon>
        <taxon>Euteleostomi</taxon>
        <taxon>Mammalia</taxon>
        <taxon>Eutheria</taxon>
        <taxon>Laurasiatheria</taxon>
        <taxon>Carnivora</taxon>
        <taxon>Caniformia</taxon>
        <taxon>Pinnipedia</taxon>
        <taxon>Phocidae</taxon>
        <taxon>Monachinae</taxon>
        <taxon>Lobodontini</taxon>
        <taxon>Leptonychotes</taxon>
    </lineage>
</organism>
<dbReference type="OrthoDB" id="5981048at2759"/>
<gene>
    <name evidence="3" type="primary">CUNH16orf96</name>
</gene>
<dbReference type="AlphaFoldDB" id="A0A2U3Z3R8"/>
<feature type="domain" description="DUF4795" evidence="1">
    <location>
        <begin position="136"/>
        <end position="296"/>
    </location>
</feature>
<evidence type="ECO:0000313" key="3">
    <source>
        <dbReference type="RefSeq" id="XP_006750634.1"/>
    </source>
</evidence>
<reference evidence="3" key="1">
    <citation type="submission" date="2025-08" db="UniProtKB">
        <authorList>
            <consortium name="RefSeq"/>
        </authorList>
    </citation>
    <scope>IDENTIFICATION</scope>
    <source>
        <tissue evidence="3">Liver</tissue>
    </source>
</reference>
<proteinExistence type="predicted"/>
<dbReference type="GeneID" id="102750129"/>
<dbReference type="KEGG" id="lww:102750129"/>
<dbReference type="Proteomes" id="UP000245341">
    <property type="component" value="Unplaced"/>
</dbReference>
<dbReference type="RefSeq" id="XP_006750634.1">
    <property type="nucleotide sequence ID" value="XM_006750571.2"/>
</dbReference>
<dbReference type="STRING" id="9713.A0A2U3Z3R8"/>
<dbReference type="PANTHER" id="PTHR47080:SF1">
    <property type="entry name" value="CHROMOSOME 16 OPEN READING FRAME 96"/>
    <property type="match status" value="1"/>
</dbReference>
<dbReference type="Pfam" id="PF16043">
    <property type="entry name" value="DUF4795"/>
    <property type="match status" value="1"/>
</dbReference>
<evidence type="ECO:0000313" key="2">
    <source>
        <dbReference type="Proteomes" id="UP000245341"/>
    </source>
</evidence>
<dbReference type="CTD" id="109313456"/>
<evidence type="ECO:0000259" key="1">
    <source>
        <dbReference type="Pfam" id="PF16043"/>
    </source>
</evidence>